<gene>
    <name evidence="7" type="ORF">FYK34_10415</name>
</gene>
<keyword evidence="3" id="KW-1015">Disulfide bond</keyword>
<evidence type="ECO:0000313" key="7">
    <source>
        <dbReference type="EMBL" id="QEL55939.1"/>
    </source>
</evidence>
<evidence type="ECO:0000256" key="1">
    <source>
        <dbReference type="ARBA" id="ARBA00022448"/>
    </source>
</evidence>
<dbReference type="PROSITE" id="PS51352">
    <property type="entry name" value="THIOREDOXIN_2"/>
    <property type="match status" value="1"/>
</dbReference>
<dbReference type="GO" id="GO:0045454">
    <property type="term" value="P:cell redox homeostasis"/>
    <property type="evidence" value="ECO:0007669"/>
    <property type="project" value="TreeGrafter"/>
</dbReference>
<dbReference type="Proteomes" id="UP000322079">
    <property type="component" value="Chromosome"/>
</dbReference>
<feature type="domain" description="Thioredoxin" evidence="6">
    <location>
        <begin position="1"/>
        <end position="128"/>
    </location>
</feature>
<dbReference type="CDD" id="cd02947">
    <property type="entry name" value="TRX_family"/>
    <property type="match status" value="1"/>
</dbReference>
<dbReference type="KEGG" id="chrm:FYK34_10415"/>
<dbReference type="Pfam" id="PF00085">
    <property type="entry name" value="Thioredoxin"/>
    <property type="match status" value="1"/>
</dbReference>
<proteinExistence type="predicted"/>
<dbReference type="InterPro" id="IPR017937">
    <property type="entry name" value="Thioredoxin_CS"/>
</dbReference>
<dbReference type="SUPFAM" id="SSF52833">
    <property type="entry name" value="Thioredoxin-like"/>
    <property type="match status" value="1"/>
</dbReference>
<keyword evidence="4" id="KW-0676">Redox-active center</keyword>
<organism evidence="7 8">
    <name type="scientific">Chromobacterium paludis</name>
    <dbReference type="NCBI Taxonomy" id="2605945"/>
    <lineage>
        <taxon>Bacteria</taxon>
        <taxon>Pseudomonadati</taxon>
        <taxon>Pseudomonadota</taxon>
        <taxon>Betaproteobacteria</taxon>
        <taxon>Neisseriales</taxon>
        <taxon>Chromobacteriaceae</taxon>
        <taxon>Chromobacterium</taxon>
    </lineage>
</organism>
<evidence type="ECO:0000256" key="4">
    <source>
        <dbReference type="ARBA" id="ARBA00023284"/>
    </source>
</evidence>
<dbReference type="AlphaFoldDB" id="A0A5C1DJ05"/>
<dbReference type="PANTHER" id="PTHR45663:SF11">
    <property type="entry name" value="GEO12009P1"/>
    <property type="match status" value="1"/>
</dbReference>
<dbReference type="Gene3D" id="3.40.30.10">
    <property type="entry name" value="Glutaredoxin"/>
    <property type="match status" value="1"/>
</dbReference>
<dbReference type="InterPro" id="IPR013766">
    <property type="entry name" value="Thioredoxin_domain"/>
</dbReference>
<feature type="signal peptide" evidence="5">
    <location>
        <begin position="1"/>
        <end position="21"/>
    </location>
</feature>
<evidence type="ECO:0000313" key="8">
    <source>
        <dbReference type="Proteomes" id="UP000322079"/>
    </source>
</evidence>
<keyword evidence="8" id="KW-1185">Reference proteome</keyword>
<evidence type="ECO:0000256" key="3">
    <source>
        <dbReference type="ARBA" id="ARBA00023157"/>
    </source>
</evidence>
<keyword evidence="5" id="KW-0732">Signal</keyword>
<dbReference type="InterPro" id="IPR036249">
    <property type="entry name" value="Thioredoxin-like_sf"/>
</dbReference>
<protein>
    <submittedName>
        <fullName evidence="7">Thioredoxin family protein</fullName>
    </submittedName>
</protein>
<keyword evidence="2" id="KW-0249">Electron transport</keyword>
<dbReference type="GO" id="GO:0005829">
    <property type="term" value="C:cytosol"/>
    <property type="evidence" value="ECO:0007669"/>
    <property type="project" value="TreeGrafter"/>
</dbReference>
<keyword evidence="1" id="KW-0813">Transport</keyword>
<accession>A0A5C1DJ05</accession>
<dbReference type="PANTHER" id="PTHR45663">
    <property type="entry name" value="GEO12009P1"/>
    <property type="match status" value="1"/>
</dbReference>
<sequence length="128" mass="13424">MKRIATLAAIGLACLAGSAAAGEIRPYTAQTFDALASAGTPVVVDVSAGWCPTCKAQKPIIDSLMRQLAYSKVTLLTVDFDRDKAALQRFGVSMQSTLIGYKGGKEVGRSVGDTTRSGLEGLVRKTVD</sequence>
<evidence type="ECO:0000256" key="2">
    <source>
        <dbReference type="ARBA" id="ARBA00022982"/>
    </source>
</evidence>
<name>A0A5C1DJ05_9NEIS</name>
<evidence type="ECO:0000256" key="5">
    <source>
        <dbReference type="SAM" id="SignalP"/>
    </source>
</evidence>
<dbReference type="GO" id="GO:0015035">
    <property type="term" value="F:protein-disulfide reductase activity"/>
    <property type="evidence" value="ECO:0007669"/>
    <property type="project" value="TreeGrafter"/>
</dbReference>
<dbReference type="RefSeq" id="WP_149296294.1">
    <property type="nucleotide sequence ID" value="NZ_CP043473.1"/>
</dbReference>
<dbReference type="EMBL" id="CP043473">
    <property type="protein sequence ID" value="QEL55939.1"/>
    <property type="molecule type" value="Genomic_DNA"/>
</dbReference>
<reference evidence="7 8" key="1">
    <citation type="submission" date="2019-08" db="EMBL/GenBank/DDBJ databases">
        <title>Chromobacterium paludis, a novel bacterium isolated from a Maryland marsh pond.</title>
        <authorList>
            <person name="Blackburn M.B."/>
            <person name="Gundersen-Rindal D.E."/>
        </authorList>
    </citation>
    <scope>NUCLEOTIDE SEQUENCE [LARGE SCALE GENOMIC DNA]</scope>
    <source>
        <strain evidence="8">IIBBL 257-1</strain>
    </source>
</reference>
<evidence type="ECO:0000259" key="6">
    <source>
        <dbReference type="PROSITE" id="PS51352"/>
    </source>
</evidence>
<feature type="chain" id="PRO_5023118209" evidence="5">
    <location>
        <begin position="22"/>
        <end position="128"/>
    </location>
</feature>
<dbReference type="PROSITE" id="PS00194">
    <property type="entry name" value="THIOREDOXIN_1"/>
    <property type="match status" value="1"/>
</dbReference>